<dbReference type="OrthoDB" id="289721at2759"/>
<protein>
    <recommendedName>
        <fullName evidence="2">Oxidant-induced cell-cycle arrest protein 5</fullName>
    </recommendedName>
</protein>
<dbReference type="STRING" id="5486.A0A367YIU9"/>
<dbReference type="AlphaFoldDB" id="A0A367YIU9"/>
<dbReference type="InterPro" id="IPR000195">
    <property type="entry name" value="Rab-GAP-TBC_dom"/>
</dbReference>
<feature type="domain" description="Rab-GAP TBC" evidence="3">
    <location>
        <begin position="403"/>
        <end position="662"/>
    </location>
</feature>
<proteinExistence type="inferred from homology"/>
<comment type="similarity">
    <text evidence="1">Belongs to the OCA5 family.</text>
</comment>
<gene>
    <name evidence="4" type="ORF">Cantr_00551</name>
</gene>
<reference evidence="4 5" key="1">
    <citation type="submission" date="2018-06" db="EMBL/GenBank/DDBJ databases">
        <title>Whole genome sequencing of Candida tropicalis (genome annotated by CSBL at Korea University).</title>
        <authorList>
            <person name="Ahn J."/>
        </authorList>
    </citation>
    <scope>NUCLEOTIDE SEQUENCE [LARGE SCALE GENOMIC DNA]</scope>
    <source>
        <strain evidence="4 5">ATCC 20962</strain>
    </source>
</reference>
<accession>A0A367YIU9</accession>
<evidence type="ECO:0000313" key="4">
    <source>
        <dbReference type="EMBL" id="RCK64902.1"/>
    </source>
</evidence>
<dbReference type="Pfam" id="PF00566">
    <property type="entry name" value="RabGAP-TBC"/>
    <property type="match status" value="1"/>
</dbReference>
<organism evidence="4 5">
    <name type="scientific">Candida viswanathii</name>
    <dbReference type="NCBI Taxonomy" id="5486"/>
    <lineage>
        <taxon>Eukaryota</taxon>
        <taxon>Fungi</taxon>
        <taxon>Dikarya</taxon>
        <taxon>Ascomycota</taxon>
        <taxon>Saccharomycotina</taxon>
        <taxon>Pichiomycetes</taxon>
        <taxon>Debaryomycetaceae</taxon>
        <taxon>Candida/Lodderomyces clade</taxon>
        <taxon>Candida</taxon>
    </lineage>
</organism>
<dbReference type="EMBL" id="QLNQ01000021">
    <property type="protein sequence ID" value="RCK64902.1"/>
    <property type="molecule type" value="Genomic_DNA"/>
</dbReference>
<dbReference type="InterPro" id="IPR035969">
    <property type="entry name" value="Rab-GAP_TBC_sf"/>
</dbReference>
<evidence type="ECO:0000256" key="2">
    <source>
        <dbReference type="ARBA" id="ARBA00019144"/>
    </source>
</evidence>
<evidence type="ECO:0000313" key="5">
    <source>
        <dbReference type="Proteomes" id="UP000253472"/>
    </source>
</evidence>
<name>A0A367YIU9_9ASCO</name>
<evidence type="ECO:0000259" key="3">
    <source>
        <dbReference type="Pfam" id="PF00566"/>
    </source>
</evidence>
<dbReference type="Proteomes" id="UP000253472">
    <property type="component" value="Unassembled WGS sequence"/>
</dbReference>
<comment type="caution">
    <text evidence="4">The sequence shown here is derived from an EMBL/GenBank/DDBJ whole genome shotgun (WGS) entry which is preliminary data.</text>
</comment>
<sequence length="711" mass="83426">MIHKRTFSNTSIDSFNFNNNKLENYPREPTIDEANFEEISIRSKRHYSQLSVKQQLPATPSPLQRQITRTSIHSNASMNTVVQQQQQQQQQQLKRTSMMTPSQYIINVNRTPGNLTPSQRLNLRKSNITSSISQYKFDDTNIAKHKPQQAIDDRDEVIDDNVLFNVPFSQPMSSLTQREKFLFDNQSRNLSFVTDDSTRTSSIISHVSINDSVSSVEEDERDDILAGRDLTTANVKQHTRNQSSVIITDKEFNSISKDAQELTVLCNKDEFSQIYDESFQKRRMLSNFKRILSILPNKMTGNTTAKSVDPKYHTFTRPIWLPPKSSYEKLKHQKESENILYNALYQESQLQQKRLIELDQAIKQRQQDVKTWERSLLNVKTFQDLSFKDITALYWRGISADIRSNVWWKINLLKKPKEFDETFCEFYFDKFLIIQSKLFHLNRNSTTTKNEEQIQALLNSKVFDVPLLQWYKLYNQVYKDLMLNVYPDLNYFQDTEVIAKITKVIFSNILYFIDQQGLPLDGSDITKYYLPGMINLAAIFHYNYKNTYKSFVSMCQFYRLRLPSMMLGYINGPKEMQPILKNSLNSYMVYKFEKILKTKLNRILVHFKIHNVSSYDYLPQLMLSLGLNLFNFEISQRIVDIVLFDSNPDEVIVNLIVNYMMKIQHKLFGNKLEILDALFGKNLIRSDSNTQKYVNVGYEIEFIDSLKELCK</sequence>
<keyword evidence="5" id="KW-1185">Reference proteome</keyword>
<evidence type="ECO:0000256" key="1">
    <source>
        <dbReference type="ARBA" id="ARBA00005521"/>
    </source>
</evidence>
<dbReference type="Gene3D" id="1.10.472.80">
    <property type="entry name" value="Ypt/Rab-GAP domain of gyp1p, domain 3"/>
    <property type="match status" value="1"/>
</dbReference>
<dbReference type="SUPFAM" id="SSF47923">
    <property type="entry name" value="Ypt/Rab-GAP domain of gyp1p"/>
    <property type="match status" value="2"/>
</dbReference>